<dbReference type="Proteomes" id="UP000663444">
    <property type="component" value="Chromosome"/>
</dbReference>
<evidence type="ECO:0000259" key="7">
    <source>
        <dbReference type="PROSITE" id="PS51007"/>
    </source>
</evidence>
<dbReference type="AlphaFoldDB" id="A0A974PXC7"/>
<accession>A0A974PXC7</accession>
<keyword evidence="1 4" id="KW-0349">Heme</keyword>
<sequence>MKTNAGILAVAMLVALSGPAAAESKLSLIGRAAPAVENLPNDEYGDLVRYGQQLSVRTFAHIGPEVQDTKMRFAGNNLACTSCHQENATKPYAMPWVGVSAVFPQYRAREDELSTVEERVNGCMQRSMAGRPLPLDSREMKAFVTYIHFLSRDVPVGARIEGAATRGSKPPNRRADLAAGESVYKAQCMACHGENGEGRRNGVPGDAQGYQFPPVWGPDSFNTGAGMNRILMAMRFIKHNMPQGVNHAAPVLSDDEAFDVAGFILSKPRPEKKNLEQDFPARWNKPIDAAFPPYVDGAPADQHKYGPFPPLAEKARAAAAAREETKKTRENRGQ</sequence>
<dbReference type="PANTHER" id="PTHR35008:SF9">
    <property type="entry name" value="CYTOCHROME C DOMAIN-CONTAINING PROTEIN"/>
    <property type="match status" value="1"/>
</dbReference>
<dbReference type="InterPro" id="IPR009056">
    <property type="entry name" value="Cyt_c-like_dom"/>
</dbReference>
<evidence type="ECO:0000256" key="6">
    <source>
        <dbReference type="SAM" id="SignalP"/>
    </source>
</evidence>
<dbReference type="Gene3D" id="1.10.760.10">
    <property type="entry name" value="Cytochrome c-like domain"/>
    <property type="match status" value="2"/>
</dbReference>
<dbReference type="GO" id="GO:0009055">
    <property type="term" value="F:electron transfer activity"/>
    <property type="evidence" value="ECO:0007669"/>
    <property type="project" value="InterPro"/>
</dbReference>
<evidence type="ECO:0000313" key="9">
    <source>
        <dbReference type="Proteomes" id="UP000663444"/>
    </source>
</evidence>
<dbReference type="PROSITE" id="PS51007">
    <property type="entry name" value="CYTC"/>
    <property type="match status" value="1"/>
</dbReference>
<evidence type="ECO:0000256" key="4">
    <source>
        <dbReference type="PROSITE-ProRule" id="PRU00433"/>
    </source>
</evidence>
<feature type="domain" description="Cytochrome c" evidence="7">
    <location>
        <begin position="175"/>
        <end position="268"/>
    </location>
</feature>
<keyword evidence="2 4" id="KW-0479">Metal-binding</keyword>
<proteinExistence type="predicted"/>
<evidence type="ECO:0000256" key="3">
    <source>
        <dbReference type="ARBA" id="ARBA00023004"/>
    </source>
</evidence>
<feature type="chain" id="PRO_5037377110" evidence="6">
    <location>
        <begin position="23"/>
        <end position="334"/>
    </location>
</feature>
<organism evidence="8 9">
    <name type="scientific">Azospira restricta</name>
    <dbReference type="NCBI Taxonomy" id="404405"/>
    <lineage>
        <taxon>Bacteria</taxon>
        <taxon>Pseudomonadati</taxon>
        <taxon>Pseudomonadota</taxon>
        <taxon>Betaproteobacteria</taxon>
        <taxon>Rhodocyclales</taxon>
        <taxon>Rhodocyclaceae</taxon>
        <taxon>Azospira</taxon>
    </lineage>
</organism>
<dbReference type="PANTHER" id="PTHR35008">
    <property type="entry name" value="BLL4482 PROTEIN-RELATED"/>
    <property type="match status" value="1"/>
</dbReference>
<dbReference type="SUPFAM" id="SSF46626">
    <property type="entry name" value="Cytochrome c"/>
    <property type="match status" value="2"/>
</dbReference>
<dbReference type="InterPro" id="IPR051459">
    <property type="entry name" value="Cytochrome_c-type_DH"/>
</dbReference>
<dbReference type="Pfam" id="PF00034">
    <property type="entry name" value="Cytochrom_C"/>
    <property type="match status" value="1"/>
</dbReference>
<dbReference type="EMBL" id="CP064781">
    <property type="protein sequence ID" value="QRJ63076.1"/>
    <property type="molecule type" value="Genomic_DNA"/>
</dbReference>
<keyword evidence="6" id="KW-0732">Signal</keyword>
<dbReference type="GO" id="GO:0046872">
    <property type="term" value="F:metal ion binding"/>
    <property type="evidence" value="ECO:0007669"/>
    <property type="project" value="UniProtKB-KW"/>
</dbReference>
<reference evidence="8" key="1">
    <citation type="submission" date="2020-11" db="EMBL/GenBank/DDBJ databases">
        <title>Azospira restricta DSM 18626 genome sequence.</title>
        <authorList>
            <person name="Moe W.M."/>
        </authorList>
    </citation>
    <scope>NUCLEOTIDE SEQUENCE</scope>
    <source>
        <strain evidence="8">DSM 18626</strain>
    </source>
</reference>
<protein>
    <submittedName>
        <fullName evidence="8">C-type cytochrome</fullName>
    </submittedName>
</protein>
<dbReference type="Pfam" id="PF21342">
    <property type="entry name" value="SoxA-TsdA_cyt-c"/>
    <property type="match status" value="1"/>
</dbReference>
<dbReference type="InterPro" id="IPR036909">
    <property type="entry name" value="Cyt_c-like_dom_sf"/>
</dbReference>
<keyword evidence="3 4" id="KW-0408">Iron</keyword>
<evidence type="ECO:0000256" key="5">
    <source>
        <dbReference type="SAM" id="MobiDB-lite"/>
    </source>
</evidence>
<name>A0A974PXC7_9RHOO</name>
<evidence type="ECO:0000256" key="1">
    <source>
        <dbReference type="ARBA" id="ARBA00022617"/>
    </source>
</evidence>
<dbReference type="GO" id="GO:0020037">
    <property type="term" value="F:heme binding"/>
    <property type="evidence" value="ECO:0007669"/>
    <property type="project" value="InterPro"/>
</dbReference>
<gene>
    <name evidence="8" type="ORF">IWH25_15180</name>
</gene>
<evidence type="ECO:0000256" key="2">
    <source>
        <dbReference type="ARBA" id="ARBA00022723"/>
    </source>
</evidence>
<feature type="signal peptide" evidence="6">
    <location>
        <begin position="1"/>
        <end position="22"/>
    </location>
</feature>
<feature type="region of interest" description="Disordered" evidence="5">
    <location>
        <begin position="315"/>
        <end position="334"/>
    </location>
</feature>
<dbReference type="KEGG" id="ares:IWH25_15180"/>
<evidence type="ECO:0000313" key="8">
    <source>
        <dbReference type="EMBL" id="QRJ63076.1"/>
    </source>
</evidence>
<keyword evidence="9" id="KW-1185">Reference proteome</keyword>